<keyword evidence="4" id="KW-1185">Reference proteome</keyword>
<dbReference type="Pfam" id="PF00149">
    <property type="entry name" value="Metallophos"/>
    <property type="match status" value="1"/>
</dbReference>
<feature type="domain" description="Calcineurin-like phosphoesterase" evidence="2">
    <location>
        <begin position="58"/>
        <end position="332"/>
    </location>
</feature>
<feature type="transmembrane region" description="Helical" evidence="1">
    <location>
        <begin position="12"/>
        <end position="36"/>
    </location>
</feature>
<keyword evidence="1" id="KW-0812">Transmembrane</keyword>
<dbReference type="PANTHER" id="PTHR32440:SF0">
    <property type="entry name" value="PHOSPHATASE DCR2-RELATED"/>
    <property type="match status" value="1"/>
</dbReference>
<evidence type="ECO:0000313" key="3">
    <source>
        <dbReference type="EMBL" id="CAK9870112.1"/>
    </source>
</evidence>
<dbReference type="InterPro" id="IPR029052">
    <property type="entry name" value="Metallo-depent_PP-like"/>
</dbReference>
<sequence>MGGLRDHHSHGQISAGLCLGIFAIILGLLCQAFSWVPGVEAVNGLHRPVLRFNNEGTFKILQVADMHYGDGSRTPCRDLIPSQLRHCSDHNTTAFVARLLAAEKPDLVVFTGDNIDFDSSNATKSLDEAIAPVIAAKIPWAAILGNHDQESTLSRGEVMSYLTQMDYSLCEVLNPYLQTLLLGKDLNPSTKNMDVYGFGNYYLQVFGALESESENSSLLNLYFLDSGDYAKFHEVGGYEWIRSSQLMWFRSLSAKLRVYTLSKQVEDSPPITPALAYFHIPLPEYKTVLESPKMILGEQQEEISSPLVNSGLFTALLEAGDVKATFVGHDHVNDYCGNFFGIHLCFGGGTGYHAYGKVGWPRRARVVLATLGWESKGGSRKTREIVTWKRLDDESMSQIDLQVLYNGYEGWWFTKPFYKGRLSFGRRGNASMWIASLLITIILLLMASSSLLINVLYRHFLRQKRGSYVPVENSHVESNGSFG</sequence>
<dbReference type="PANTHER" id="PTHR32440">
    <property type="entry name" value="PHOSPHATASE DCR2-RELATED-RELATED"/>
    <property type="match status" value="1"/>
</dbReference>
<dbReference type="EMBL" id="OZ023720">
    <property type="protein sequence ID" value="CAK9870112.1"/>
    <property type="molecule type" value="Genomic_DNA"/>
</dbReference>
<dbReference type="SUPFAM" id="SSF56300">
    <property type="entry name" value="Metallo-dependent phosphatases"/>
    <property type="match status" value="1"/>
</dbReference>
<keyword evidence="1" id="KW-0472">Membrane</keyword>
<name>A0ABP1B4T6_9BRYO</name>
<evidence type="ECO:0000259" key="2">
    <source>
        <dbReference type="Pfam" id="PF00149"/>
    </source>
</evidence>
<evidence type="ECO:0000256" key="1">
    <source>
        <dbReference type="SAM" id="Phobius"/>
    </source>
</evidence>
<keyword evidence="1" id="KW-1133">Transmembrane helix</keyword>
<dbReference type="InterPro" id="IPR004843">
    <property type="entry name" value="Calcineurin-like_PHP"/>
</dbReference>
<organism evidence="3 4">
    <name type="scientific">Sphagnum jensenii</name>
    <dbReference type="NCBI Taxonomy" id="128206"/>
    <lineage>
        <taxon>Eukaryota</taxon>
        <taxon>Viridiplantae</taxon>
        <taxon>Streptophyta</taxon>
        <taxon>Embryophyta</taxon>
        <taxon>Bryophyta</taxon>
        <taxon>Sphagnophytina</taxon>
        <taxon>Sphagnopsida</taxon>
        <taxon>Sphagnales</taxon>
        <taxon>Sphagnaceae</taxon>
        <taxon>Sphagnum</taxon>
    </lineage>
</organism>
<reference evidence="3" key="1">
    <citation type="submission" date="2024-03" db="EMBL/GenBank/DDBJ databases">
        <authorList>
            <consortium name="ELIXIR-Norway"/>
            <consortium name="Elixir Norway"/>
        </authorList>
    </citation>
    <scope>NUCLEOTIDE SEQUENCE</scope>
</reference>
<dbReference type="Gene3D" id="3.60.21.10">
    <property type="match status" value="1"/>
</dbReference>
<protein>
    <recommendedName>
        <fullName evidence="2">Calcineurin-like phosphoesterase domain-containing protein</fullName>
    </recommendedName>
</protein>
<accession>A0ABP1B4T6</accession>
<evidence type="ECO:0000313" key="4">
    <source>
        <dbReference type="Proteomes" id="UP001497522"/>
    </source>
</evidence>
<dbReference type="CDD" id="cd07383">
    <property type="entry name" value="MPP_Dcr2"/>
    <property type="match status" value="1"/>
</dbReference>
<dbReference type="Proteomes" id="UP001497522">
    <property type="component" value="Chromosome 19"/>
</dbReference>
<gene>
    <name evidence="3" type="ORF">CSSPJE1EN2_LOCUS12849</name>
</gene>
<proteinExistence type="predicted"/>
<feature type="transmembrane region" description="Helical" evidence="1">
    <location>
        <begin position="432"/>
        <end position="457"/>
    </location>
</feature>